<evidence type="ECO:0000259" key="1">
    <source>
        <dbReference type="Pfam" id="PF26215"/>
    </source>
</evidence>
<protein>
    <recommendedName>
        <fullName evidence="1">Helix-turn-helix domain-containing protein</fullName>
    </recommendedName>
</protein>
<dbReference type="InterPro" id="IPR058912">
    <property type="entry name" value="HTH_animal"/>
</dbReference>
<evidence type="ECO:0000313" key="2">
    <source>
        <dbReference type="EMBL" id="CAH2301456.1"/>
    </source>
</evidence>
<dbReference type="EMBL" id="OW240917">
    <property type="protein sequence ID" value="CAH2301456.1"/>
    <property type="molecule type" value="Genomic_DNA"/>
</dbReference>
<dbReference type="Proteomes" id="UP001295444">
    <property type="component" value="Chromosome 06"/>
</dbReference>
<feature type="domain" description="Helix-turn-helix" evidence="1">
    <location>
        <begin position="64"/>
        <end position="120"/>
    </location>
</feature>
<organism evidence="2 3">
    <name type="scientific">Pelobates cultripes</name>
    <name type="common">Western spadefoot toad</name>
    <dbReference type="NCBI Taxonomy" id="61616"/>
    <lineage>
        <taxon>Eukaryota</taxon>
        <taxon>Metazoa</taxon>
        <taxon>Chordata</taxon>
        <taxon>Craniata</taxon>
        <taxon>Vertebrata</taxon>
        <taxon>Euteleostomi</taxon>
        <taxon>Amphibia</taxon>
        <taxon>Batrachia</taxon>
        <taxon>Anura</taxon>
        <taxon>Pelobatoidea</taxon>
        <taxon>Pelobatidae</taxon>
        <taxon>Pelobates</taxon>
    </lineage>
</organism>
<dbReference type="AlphaFoldDB" id="A0AAD1WBL4"/>
<proteinExistence type="predicted"/>
<dbReference type="PANTHER" id="PTHR21301">
    <property type="entry name" value="REVERSE TRANSCRIPTASE"/>
    <property type="match status" value="1"/>
</dbReference>
<evidence type="ECO:0000313" key="3">
    <source>
        <dbReference type="Proteomes" id="UP001295444"/>
    </source>
</evidence>
<dbReference type="PANTHER" id="PTHR21301:SF12">
    <property type="match status" value="1"/>
</dbReference>
<name>A0AAD1WBL4_PELCU</name>
<sequence>MIIWNNVGPTPNQMLEIINNLDKPVRLTMTTSEEQIDFLDVRVYKENGKIAYTLFNKSTDRNTLLHAESHHPRPLINSLPQSQFMRVIRNNSNVANIKIQLQTMWDKFLARGYNPRSLSKALNRCYETPVQRTDTRERLVFSVTYTTISDNIKQSVDRNWRILQNVNPARPFRFSRHVTMVTYQLPGCVPRWNANTSSRVQLQKTCLKVNFTLVFSGV</sequence>
<accession>A0AAD1WBL4</accession>
<gene>
    <name evidence="2" type="ORF">PECUL_23A024946</name>
</gene>
<dbReference type="Pfam" id="PF26215">
    <property type="entry name" value="HTH_animal"/>
    <property type="match status" value="1"/>
</dbReference>
<reference evidence="2" key="1">
    <citation type="submission" date="2022-03" db="EMBL/GenBank/DDBJ databases">
        <authorList>
            <person name="Alioto T."/>
            <person name="Alioto T."/>
            <person name="Gomez Garrido J."/>
        </authorList>
    </citation>
    <scope>NUCLEOTIDE SEQUENCE</scope>
</reference>
<keyword evidence="3" id="KW-1185">Reference proteome</keyword>